<dbReference type="InterPro" id="IPR036597">
    <property type="entry name" value="Fido-like_dom_sf"/>
</dbReference>
<evidence type="ECO:0000313" key="6">
    <source>
        <dbReference type="Proteomes" id="UP000179230"/>
    </source>
</evidence>
<organism evidence="5 6">
    <name type="scientific">Candidatus Kaiserbacteria bacterium RIFOXYD1_FULL_42_15</name>
    <dbReference type="NCBI Taxonomy" id="1798532"/>
    <lineage>
        <taxon>Bacteria</taxon>
        <taxon>Candidatus Kaiseribacteriota</taxon>
    </lineage>
</organism>
<dbReference type="PANTHER" id="PTHR13504:SF38">
    <property type="entry name" value="FIDO DOMAIN-CONTAINING PROTEIN"/>
    <property type="match status" value="1"/>
</dbReference>
<dbReference type="InterPro" id="IPR040198">
    <property type="entry name" value="Fido_containing"/>
</dbReference>
<name>A0A1F6FQS1_9BACT</name>
<proteinExistence type="predicted"/>
<accession>A0A1F6FQS1</accession>
<evidence type="ECO:0000256" key="3">
    <source>
        <dbReference type="PIRSR" id="PIRSR640198-3"/>
    </source>
</evidence>
<dbReference type="Proteomes" id="UP000179230">
    <property type="component" value="Unassembled WGS sequence"/>
</dbReference>
<evidence type="ECO:0000313" key="5">
    <source>
        <dbReference type="EMBL" id="OGG88213.1"/>
    </source>
</evidence>
<protein>
    <submittedName>
        <fullName evidence="5">Cell filamentation protein Fic</fullName>
    </submittedName>
</protein>
<dbReference type="Gene3D" id="1.10.3290.10">
    <property type="entry name" value="Fido-like domain"/>
    <property type="match status" value="1"/>
</dbReference>
<feature type="active site" evidence="1">
    <location>
        <position position="175"/>
    </location>
</feature>
<gene>
    <name evidence="5" type="ORF">A2592_00400</name>
</gene>
<evidence type="ECO:0000256" key="2">
    <source>
        <dbReference type="PIRSR" id="PIRSR640198-2"/>
    </source>
</evidence>
<dbReference type="GO" id="GO:0005524">
    <property type="term" value="F:ATP binding"/>
    <property type="evidence" value="ECO:0007669"/>
    <property type="project" value="UniProtKB-KW"/>
</dbReference>
<dbReference type="PROSITE" id="PS51459">
    <property type="entry name" value="FIDO"/>
    <property type="match status" value="1"/>
</dbReference>
<dbReference type="AlphaFoldDB" id="A0A1F6FQS1"/>
<dbReference type="InterPro" id="IPR003812">
    <property type="entry name" value="Fido"/>
</dbReference>
<evidence type="ECO:0000256" key="1">
    <source>
        <dbReference type="PIRSR" id="PIRSR640198-1"/>
    </source>
</evidence>
<dbReference type="Pfam" id="PF02661">
    <property type="entry name" value="Fic"/>
    <property type="match status" value="1"/>
</dbReference>
<dbReference type="SUPFAM" id="SSF140931">
    <property type="entry name" value="Fic-like"/>
    <property type="match status" value="1"/>
</dbReference>
<reference evidence="5 6" key="1">
    <citation type="journal article" date="2016" name="Nat. Commun.">
        <title>Thousands of microbial genomes shed light on interconnected biogeochemical processes in an aquifer system.</title>
        <authorList>
            <person name="Anantharaman K."/>
            <person name="Brown C.T."/>
            <person name="Hug L.A."/>
            <person name="Sharon I."/>
            <person name="Castelle C.J."/>
            <person name="Probst A.J."/>
            <person name="Thomas B.C."/>
            <person name="Singh A."/>
            <person name="Wilkins M.J."/>
            <person name="Karaoz U."/>
            <person name="Brodie E.L."/>
            <person name="Williams K.H."/>
            <person name="Hubbard S.S."/>
            <person name="Banfield J.F."/>
        </authorList>
    </citation>
    <scope>NUCLEOTIDE SEQUENCE [LARGE SCALE GENOMIC DNA]</scope>
</reference>
<feature type="binding site" evidence="2">
    <location>
        <begin position="211"/>
        <end position="212"/>
    </location>
    <ligand>
        <name>ATP</name>
        <dbReference type="ChEBI" id="CHEBI:30616"/>
    </ligand>
</feature>
<sequence>MARKSTTFSKTQSLRNRFYQTLPGKESLVKTLNEAEVYEHVYHSNAIENSTLSLEETEKILLEIDLERFVSVREIHEAKNLARVTSYIETKSISEEISKELILLLHNMLIGNIDEKIAGRFRKDNEWVRVGSYVAPPPTEIISLVSSLISSYLADKSTHIISKIAKFHLEFEHIHPFCDGNGRIGRVLNNFLIMREGYVPINITFTDRARYYDAFREYYQDGSIKIMEEIVGRALLLSYHKRLAYLEAKSIITLSDYAKKSKDSYSNLLNKAKRQTIEAFQEKGEWKIAE</sequence>
<evidence type="ECO:0000259" key="4">
    <source>
        <dbReference type="PROSITE" id="PS51459"/>
    </source>
</evidence>
<feature type="binding site" evidence="2">
    <location>
        <begin position="179"/>
        <end position="186"/>
    </location>
    <ligand>
        <name>ATP</name>
        <dbReference type="ChEBI" id="CHEBI:30616"/>
    </ligand>
</feature>
<keyword evidence="2" id="KW-0547">Nucleotide-binding</keyword>
<comment type="caution">
    <text evidence="5">The sequence shown here is derived from an EMBL/GenBank/DDBJ whole genome shotgun (WGS) entry which is preliminary data.</text>
</comment>
<feature type="site" description="Important for autoinhibition of adenylyltransferase activity" evidence="3">
    <location>
        <position position="48"/>
    </location>
</feature>
<dbReference type="PANTHER" id="PTHR13504">
    <property type="entry name" value="FIDO DOMAIN-CONTAINING PROTEIN DDB_G0283145"/>
    <property type="match status" value="1"/>
</dbReference>
<keyword evidence="2" id="KW-0067">ATP-binding</keyword>
<dbReference type="EMBL" id="MFMT01000026">
    <property type="protein sequence ID" value="OGG88213.1"/>
    <property type="molecule type" value="Genomic_DNA"/>
</dbReference>
<feature type="domain" description="Fido" evidence="4">
    <location>
        <begin position="97"/>
        <end position="233"/>
    </location>
</feature>